<accession>A0A8E2JZ86</accession>
<dbReference type="InterPro" id="IPR049326">
    <property type="entry name" value="Rhodopsin_dom_fungi"/>
</dbReference>
<keyword evidence="9" id="KW-1185">Reference proteome</keyword>
<evidence type="ECO:0000256" key="5">
    <source>
        <dbReference type="ARBA" id="ARBA00038359"/>
    </source>
</evidence>
<keyword evidence="4 6" id="KW-0472">Membrane</keyword>
<dbReference type="PANTHER" id="PTHR33048">
    <property type="entry name" value="PTH11-LIKE INTEGRAL MEMBRANE PROTEIN (AFU_ORTHOLOGUE AFUA_5G11245)"/>
    <property type="match status" value="1"/>
</dbReference>
<dbReference type="Pfam" id="PF20684">
    <property type="entry name" value="Fung_rhodopsin"/>
    <property type="match status" value="1"/>
</dbReference>
<comment type="similarity">
    <text evidence="5">Belongs to the SAT4 family.</text>
</comment>
<dbReference type="OrthoDB" id="5413793at2759"/>
<evidence type="ECO:0000256" key="6">
    <source>
        <dbReference type="SAM" id="Phobius"/>
    </source>
</evidence>
<reference evidence="8 9" key="1">
    <citation type="journal article" date="2016" name="Nat. Commun.">
        <title>Ectomycorrhizal ecology is imprinted in the genome of the dominant symbiotic fungus Cenococcum geophilum.</title>
        <authorList>
            <consortium name="DOE Joint Genome Institute"/>
            <person name="Peter M."/>
            <person name="Kohler A."/>
            <person name="Ohm R.A."/>
            <person name="Kuo A."/>
            <person name="Krutzmann J."/>
            <person name="Morin E."/>
            <person name="Arend M."/>
            <person name="Barry K.W."/>
            <person name="Binder M."/>
            <person name="Choi C."/>
            <person name="Clum A."/>
            <person name="Copeland A."/>
            <person name="Grisel N."/>
            <person name="Haridas S."/>
            <person name="Kipfer T."/>
            <person name="LaButti K."/>
            <person name="Lindquist E."/>
            <person name="Lipzen A."/>
            <person name="Maire R."/>
            <person name="Meier B."/>
            <person name="Mihaltcheva S."/>
            <person name="Molinier V."/>
            <person name="Murat C."/>
            <person name="Poggeler S."/>
            <person name="Quandt C.A."/>
            <person name="Sperisen C."/>
            <person name="Tritt A."/>
            <person name="Tisserant E."/>
            <person name="Crous P.W."/>
            <person name="Henrissat B."/>
            <person name="Nehls U."/>
            <person name="Egli S."/>
            <person name="Spatafora J.W."/>
            <person name="Grigoriev I.V."/>
            <person name="Martin F.M."/>
        </authorList>
    </citation>
    <scope>NUCLEOTIDE SEQUENCE [LARGE SCALE GENOMIC DNA]</scope>
    <source>
        <strain evidence="8 9">CBS 207.34</strain>
    </source>
</reference>
<evidence type="ECO:0000256" key="2">
    <source>
        <dbReference type="ARBA" id="ARBA00022692"/>
    </source>
</evidence>
<evidence type="ECO:0000256" key="4">
    <source>
        <dbReference type="ARBA" id="ARBA00023136"/>
    </source>
</evidence>
<feature type="transmembrane region" description="Helical" evidence="6">
    <location>
        <begin position="36"/>
        <end position="59"/>
    </location>
</feature>
<dbReference type="Proteomes" id="UP000250140">
    <property type="component" value="Unassembled WGS sequence"/>
</dbReference>
<comment type="subcellular location">
    <subcellularLocation>
        <location evidence="1">Membrane</location>
        <topology evidence="1">Multi-pass membrane protein</topology>
    </subcellularLocation>
</comment>
<evidence type="ECO:0000313" key="9">
    <source>
        <dbReference type="Proteomes" id="UP000250140"/>
    </source>
</evidence>
<feature type="transmembrane region" description="Helical" evidence="6">
    <location>
        <begin position="80"/>
        <end position="100"/>
    </location>
</feature>
<dbReference type="GO" id="GO:0016020">
    <property type="term" value="C:membrane"/>
    <property type="evidence" value="ECO:0007669"/>
    <property type="project" value="UniProtKB-SubCell"/>
</dbReference>
<evidence type="ECO:0000256" key="3">
    <source>
        <dbReference type="ARBA" id="ARBA00022989"/>
    </source>
</evidence>
<sequence>MYFYLQQITYKFLGCFTKLSFLFLYLRIFQQKNFQILAWTVMGVVVCGSTAFGIATILQCTPIQRAWDKSIPGTCINFKAFWYTHSCFNAFFDILIYVMPMPLIKQLQLNKGAKLGLISVFALGGFVCAVSIVRMTFLAGSSKTPDNTWGSFKAVLWTEIESNTSIWCACMPALRAPTIKLFRRITGKPTNSTGRSYALEDMPSSKLKSSRSRDQFTFTGYKATVEKTGKRAVSPSSSTERMVGIVKSMDVRISHSELQRTSKI</sequence>
<proteinExistence type="inferred from homology"/>
<dbReference type="InterPro" id="IPR052337">
    <property type="entry name" value="SAT4-like"/>
</dbReference>
<evidence type="ECO:0000256" key="1">
    <source>
        <dbReference type="ARBA" id="ARBA00004141"/>
    </source>
</evidence>
<organism evidence="8 9">
    <name type="scientific">Glonium stellatum</name>
    <dbReference type="NCBI Taxonomy" id="574774"/>
    <lineage>
        <taxon>Eukaryota</taxon>
        <taxon>Fungi</taxon>
        <taxon>Dikarya</taxon>
        <taxon>Ascomycota</taxon>
        <taxon>Pezizomycotina</taxon>
        <taxon>Dothideomycetes</taxon>
        <taxon>Pleosporomycetidae</taxon>
        <taxon>Gloniales</taxon>
        <taxon>Gloniaceae</taxon>
        <taxon>Glonium</taxon>
    </lineage>
</organism>
<feature type="transmembrane region" description="Helical" evidence="6">
    <location>
        <begin position="112"/>
        <end position="133"/>
    </location>
</feature>
<protein>
    <recommendedName>
        <fullName evidence="7">Rhodopsin domain-containing protein</fullName>
    </recommendedName>
</protein>
<name>A0A8E2JZ86_9PEZI</name>
<gene>
    <name evidence="8" type="ORF">AOQ84DRAFT_330733</name>
</gene>
<keyword evidence="3 6" id="KW-1133">Transmembrane helix</keyword>
<keyword evidence="2 6" id="KW-0812">Transmembrane</keyword>
<dbReference type="EMBL" id="KV748553">
    <property type="protein sequence ID" value="OCL14629.1"/>
    <property type="molecule type" value="Genomic_DNA"/>
</dbReference>
<feature type="transmembrane region" description="Helical" evidence="6">
    <location>
        <begin position="12"/>
        <end position="30"/>
    </location>
</feature>
<dbReference type="AlphaFoldDB" id="A0A8E2JZ86"/>
<dbReference type="PANTHER" id="PTHR33048:SF47">
    <property type="entry name" value="INTEGRAL MEMBRANE PROTEIN-RELATED"/>
    <property type="match status" value="1"/>
</dbReference>
<feature type="domain" description="Rhodopsin" evidence="7">
    <location>
        <begin position="2"/>
        <end position="178"/>
    </location>
</feature>
<evidence type="ECO:0000313" key="8">
    <source>
        <dbReference type="EMBL" id="OCL14629.1"/>
    </source>
</evidence>
<evidence type="ECO:0000259" key="7">
    <source>
        <dbReference type="Pfam" id="PF20684"/>
    </source>
</evidence>